<dbReference type="Gene3D" id="3.40.350.10">
    <property type="entry name" value="Creatinase/prolidase N-terminal domain"/>
    <property type="match status" value="2"/>
</dbReference>
<dbReference type="Pfam" id="PF00557">
    <property type="entry name" value="Peptidase_M24"/>
    <property type="match status" value="1"/>
</dbReference>
<dbReference type="Pfam" id="PF16189">
    <property type="entry name" value="Creatinase_N_2"/>
    <property type="match status" value="1"/>
</dbReference>
<dbReference type="EMBL" id="NSIT01000022">
    <property type="protein sequence ID" value="PJE80325.1"/>
    <property type="molecule type" value="Genomic_DNA"/>
</dbReference>
<evidence type="ECO:0000256" key="3">
    <source>
        <dbReference type="ARBA" id="ARBA00022801"/>
    </source>
</evidence>
<dbReference type="InterPro" id="IPR000587">
    <property type="entry name" value="Creatinase_N"/>
</dbReference>
<evidence type="ECO:0000259" key="6">
    <source>
        <dbReference type="Pfam" id="PF16188"/>
    </source>
</evidence>
<dbReference type="InterPro" id="IPR036005">
    <property type="entry name" value="Creatinase/aminopeptidase-like"/>
</dbReference>
<dbReference type="InterPro" id="IPR000994">
    <property type="entry name" value="Pept_M24"/>
</dbReference>
<dbReference type="GO" id="GO:0005737">
    <property type="term" value="C:cytoplasm"/>
    <property type="evidence" value="ECO:0007669"/>
    <property type="project" value="UniProtKB-ARBA"/>
</dbReference>
<dbReference type="Gene3D" id="3.90.230.10">
    <property type="entry name" value="Creatinase/methionine aminopeptidase superfamily"/>
    <property type="match status" value="1"/>
</dbReference>
<dbReference type="Pfam" id="PF16188">
    <property type="entry name" value="Peptidase_M24_C"/>
    <property type="match status" value="1"/>
</dbReference>
<organism evidence="7">
    <name type="scientific">invertebrate metagenome</name>
    <dbReference type="NCBI Taxonomy" id="1711999"/>
    <lineage>
        <taxon>unclassified sequences</taxon>
        <taxon>metagenomes</taxon>
        <taxon>organismal metagenomes</taxon>
    </lineage>
</organism>
<evidence type="ECO:0000259" key="4">
    <source>
        <dbReference type="Pfam" id="PF00557"/>
    </source>
</evidence>
<keyword evidence="2" id="KW-0479">Metal-binding</keyword>
<dbReference type="SUPFAM" id="SSF55920">
    <property type="entry name" value="Creatinase/aminopeptidase"/>
    <property type="match status" value="1"/>
</dbReference>
<evidence type="ECO:0000256" key="1">
    <source>
        <dbReference type="ARBA" id="ARBA00008766"/>
    </source>
</evidence>
<dbReference type="CDD" id="cd01085">
    <property type="entry name" value="APP"/>
    <property type="match status" value="1"/>
</dbReference>
<dbReference type="SUPFAM" id="SSF53092">
    <property type="entry name" value="Creatinase/prolidase N-terminal domain"/>
    <property type="match status" value="2"/>
</dbReference>
<dbReference type="InterPro" id="IPR033740">
    <property type="entry name" value="Pept_M24B"/>
</dbReference>
<evidence type="ECO:0000256" key="2">
    <source>
        <dbReference type="ARBA" id="ARBA00022723"/>
    </source>
</evidence>
<dbReference type="GO" id="GO:0070006">
    <property type="term" value="F:metalloaminopeptidase activity"/>
    <property type="evidence" value="ECO:0007669"/>
    <property type="project" value="InterPro"/>
</dbReference>
<keyword evidence="7" id="KW-0224">Dipeptidase</keyword>
<dbReference type="AlphaFoldDB" id="A0A2H9TAN9"/>
<gene>
    <name evidence="7" type="primary">pepQ</name>
    <name evidence="7" type="ORF">CI610_00704</name>
</gene>
<keyword evidence="3 7" id="KW-0378">Hydrolase</keyword>
<dbReference type="PANTHER" id="PTHR43763:SF6">
    <property type="entry name" value="XAA-PRO AMINOPEPTIDASE 1"/>
    <property type="match status" value="1"/>
</dbReference>
<protein>
    <submittedName>
        <fullName evidence="7">Xaa-Pro dipeptidase</fullName>
        <ecNumber evidence="7">3.4.13.9</ecNumber>
    </submittedName>
</protein>
<dbReference type="PANTHER" id="PTHR43763">
    <property type="entry name" value="XAA-PRO AMINOPEPTIDASE 1"/>
    <property type="match status" value="1"/>
</dbReference>
<dbReference type="InterPro" id="IPR029149">
    <property type="entry name" value="Creatin/AminoP/Spt16_N"/>
</dbReference>
<dbReference type="GO" id="GO:0102009">
    <property type="term" value="F:proline dipeptidase activity"/>
    <property type="evidence" value="ECO:0007669"/>
    <property type="project" value="UniProtKB-EC"/>
</dbReference>
<dbReference type="EC" id="3.4.13.9" evidence="7"/>
<dbReference type="Pfam" id="PF01321">
    <property type="entry name" value="Creatinase_N"/>
    <property type="match status" value="1"/>
</dbReference>
<dbReference type="FunFam" id="3.90.230.10:FF:000009">
    <property type="entry name" value="xaa-Pro aminopeptidase 2"/>
    <property type="match status" value="1"/>
</dbReference>
<feature type="domain" description="Peptidase M24" evidence="4">
    <location>
        <begin position="309"/>
        <end position="529"/>
    </location>
</feature>
<keyword evidence="7" id="KW-0645">Protease</keyword>
<evidence type="ECO:0000313" key="7">
    <source>
        <dbReference type="EMBL" id="PJE80325.1"/>
    </source>
</evidence>
<feature type="domain" description="Peptidase M24 C-terminal" evidence="6">
    <location>
        <begin position="538"/>
        <end position="595"/>
    </location>
</feature>
<comment type="similarity">
    <text evidence="1">Belongs to the peptidase M24B family.</text>
</comment>
<reference evidence="7" key="1">
    <citation type="journal article" date="2017" name="Appl. Environ. Microbiol.">
        <title>Molecular characterization of an Endozoicomonas-like organism causing infection in king scallop Pecten maximus L.</title>
        <authorList>
            <person name="Cano I."/>
            <person name="van Aerle R."/>
            <person name="Ross S."/>
            <person name="Verner-Jeffreys D.W."/>
            <person name="Paley R.K."/>
            <person name="Rimmer G."/>
            <person name="Ryder D."/>
            <person name="Hooper P."/>
            <person name="Stone D."/>
            <person name="Feist S.W."/>
        </authorList>
    </citation>
    <scope>NUCLEOTIDE SEQUENCE</scope>
</reference>
<feature type="domain" description="Creatinase N-terminal" evidence="5">
    <location>
        <begin position="8"/>
        <end position="138"/>
    </location>
</feature>
<accession>A0A2H9TAN9</accession>
<dbReference type="InterPro" id="IPR050422">
    <property type="entry name" value="X-Pro_aminopeptidase_P"/>
</dbReference>
<proteinExistence type="inferred from homology"/>
<dbReference type="InterPro" id="IPR032416">
    <property type="entry name" value="Peptidase_M24_C"/>
</dbReference>
<name>A0A2H9TAN9_9ZZZZ</name>
<comment type="caution">
    <text evidence="7">The sequence shown here is derived from an EMBL/GenBank/DDBJ whole genome shotgun (WGS) entry which is preliminary data.</text>
</comment>
<sequence>MLTTISERVSALRHYLETHHLDAFILPTADPHLGEYQSEDLLRVTWLSGFHGENCMVIVTRDKAGIFVDGRFTVQVKQEVPDSVYEYGDITCDDPKAWLTDRLPSGSCIAIDASLFGIKWYQEAKAFFEHKGCELVSLPENPVDLLWEDRPAAPCGPIELFTGSAFSCFVKRDRVSAQIIKSGQDALLLTQPEDVNWLLNIRGCDIPFVRTAMSFALVQKNGSVDVFIDTDRLPEGFYQHTGEGVNAHNMAMMPSILEERVKSLPRIQLDPEQTNAWLYNLLVDAGAIPEFALCPVAWKRGCKEGIELEGMRAAHIQDGIAMCRFLAWLDGQVKDGCEQDECTLADKLQQSREGVEGFVDNSFACISAIGPNAAMCHYEPEPTTARKLGQDGMYLIDSGGHYQLKGDLYGTTDITRTVKVGSVSDEQRRRYTQVLQGHIALDDARFMPGTTGMQLDTVTRLPLWKEGINFNHGTGHGIGHFLSVHEFPPRINTNNPYGALEEGMCVSNEPGYYLEDGYGIRIENILAVRKAGDVNISMLAFEHLTFVPIDTRLLMPELLSGSEKAWINQYHQEVYEKIAPFLNEEETVWLKKATELVA</sequence>
<evidence type="ECO:0000259" key="5">
    <source>
        <dbReference type="Pfam" id="PF01321"/>
    </source>
</evidence>
<dbReference type="GO" id="GO:0046872">
    <property type="term" value="F:metal ion binding"/>
    <property type="evidence" value="ECO:0007669"/>
    <property type="project" value="UniProtKB-KW"/>
</dbReference>